<organism evidence="1 2">
    <name type="scientific">Vigna angularis var. angularis</name>
    <dbReference type="NCBI Taxonomy" id="157739"/>
    <lineage>
        <taxon>Eukaryota</taxon>
        <taxon>Viridiplantae</taxon>
        <taxon>Streptophyta</taxon>
        <taxon>Embryophyta</taxon>
        <taxon>Tracheophyta</taxon>
        <taxon>Spermatophyta</taxon>
        <taxon>Magnoliopsida</taxon>
        <taxon>eudicotyledons</taxon>
        <taxon>Gunneridae</taxon>
        <taxon>Pentapetalae</taxon>
        <taxon>rosids</taxon>
        <taxon>fabids</taxon>
        <taxon>Fabales</taxon>
        <taxon>Fabaceae</taxon>
        <taxon>Papilionoideae</taxon>
        <taxon>50 kb inversion clade</taxon>
        <taxon>NPAAA clade</taxon>
        <taxon>indigoferoid/millettioid clade</taxon>
        <taxon>Phaseoleae</taxon>
        <taxon>Vigna</taxon>
    </lineage>
</organism>
<proteinExistence type="predicted"/>
<dbReference type="Proteomes" id="UP000291084">
    <property type="component" value="Chromosome 11"/>
</dbReference>
<sequence length="72" mass="8206">GSSFSIGPEHLPNSLRVLDWTCYPSPSLPSDFNPKRFEILLMPESCLQMFKPQKASLSIKDFALNMSLYVKR</sequence>
<accession>A0A0S3T9R3</accession>
<dbReference type="AlphaFoldDB" id="A0A0S3T9R3"/>
<gene>
    <name evidence="1" type="primary">Vigan.11G135100</name>
    <name evidence="1" type="ORF">VIGAN_11135100</name>
</gene>
<keyword evidence="2" id="KW-1185">Reference proteome</keyword>
<feature type="non-terminal residue" evidence="1">
    <location>
        <position position="1"/>
    </location>
</feature>
<protein>
    <submittedName>
        <fullName evidence="1">Uncharacterized protein</fullName>
    </submittedName>
</protein>
<dbReference type="EMBL" id="AP015044">
    <property type="protein sequence ID" value="BAU01962.1"/>
    <property type="molecule type" value="Genomic_DNA"/>
</dbReference>
<evidence type="ECO:0000313" key="2">
    <source>
        <dbReference type="Proteomes" id="UP000291084"/>
    </source>
</evidence>
<name>A0A0S3T9R3_PHAAN</name>
<evidence type="ECO:0000313" key="1">
    <source>
        <dbReference type="EMBL" id="BAU01962.1"/>
    </source>
</evidence>
<reference evidence="1 2" key="1">
    <citation type="journal article" date="2015" name="Sci. Rep.">
        <title>The power of single molecule real-time sequencing technology in the de novo assembly of a eukaryotic genome.</title>
        <authorList>
            <person name="Sakai H."/>
            <person name="Naito K."/>
            <person name="Ogiso-Tanaka E."/>
            <person name="Takahashi Y."/>
            <person name="Iseki K."/>
            <person name="Muto C."/>
            <person name="Satou K."/>
            <person name="Teruya K."/>
            <person name="Shiroma A."/>
            <person name="Shimoji M."/>
            <person name="Hirano T."/>
            <person name="Itoh T."/>
            <person name="Kaga A."/>
            <person name="Tomooka N."/>
        </authorList>
    </citation>
    <scope>NUCLEOTIDE SEQUENCE [LARGE SCALE GENOMIC DNA]</scope>
    <source>
        <strain evidence="2">cv. Shumari</strain>
    </source>
</reference>